<keyword evidence="6 15" id="KW-1003">Cell membrane</keyword>
<keyword evidence="9 15" id="KW-0521">NADP</keyword>
<feature type="transmembrane region" description="Helical" evidence="16">
    <location>
        <begin position="158"/>
        <end position="176"/>
    </location>
</feature>
<feature type="domain" description="NADP transhydrogenase beta-like" evidence="17">
    <location>
        <begin position="7"/>
        <end position="460"/>
    </location>
</feature>
<gene>
    <name evidence="18" type="ORF">MNODULE_23355</name>
</gene>
<evidence type="ECO:0000256" key="10">
    <source>
        <dbReference type="ARBA" id="ARBA00022967"/>
    </source>
</evidence>
<evidence type="ECO:0000259" key="17">
    <source>
        <dbReference type="Pfam" id="PF02233"/>
    </source>
</evidence>
<comment type="similarity">
    <text evidence="3 15">Belongs to the PNT beta subunit family.</text>
</comment>
<evidence type="ECO:0000256" key="9">
    <source>
        <dbReference type="ARBA" id="ARBA00022857"/>
    </source>
</evidence>
<dbReference type="PANTHER" id="PTHR44758:SF1">
    <property type="entry name" value="NAD(P) TRANSHYDROGENASE SUBUNIT BETA"/>
    <property type="match status" value="1"/>
</dbReference>
<dbReference type="GO" id="GO:0008750">
    <property type="term" value="F:proton-translocating NAD(P)+ transhydrogenase activity"/>
    <property type="evidence" value="ECO:0007669"/>
    <property type="project" value="UniProtKB-EC"/>
</dbReference>
<dbReference type="InterPro" id="IPR034300">
    <property type="entry name" value="PNTB-like"/>
</dbReference>
<keyword evidence="10 15" id="KW-1278">Translocase</keyword>
<comment type="subcellular location">
    <subcellularLocation>
        <location evidence="2">Cell inner membrane</location>
        <topology evidence="2">Multi-pass membrane protein</topology>
    </subcellularLocation>
</comment>
<dbReference type="Proteomes" id="UP000534783">
    <property type="component" value="Unassembled WGS sequence"/>
</dbReference>
<evidence type="ECO:0000256" key="14">
    <source>
        <dbReference type="ARBA" id="ARBA00048202"/>
    </source>
</evidence>
<evidence type="ECO:0000256" key="12">
    <source>
        <dbReference type="ARBA" id="ARBA00023027"/>
    </source>
</evidence>
<dbReference type="RefSeq" id="WP_168063659.1">
    <property type="nucleotide sequence ID" value="NZ_VTOW01000010.1"/>
</dbReference>
<comment type="caution">
    <text evidence="18">The sequence shown here is derived from an EMBL/GenBank/DDBJ whole genome shotgun (WGS) entry which is preliminary data.</text>
</comment>
<protein>
    <recommendedName>
        <fullName evidence="5 15">NAD(P) transhydrogenase subunit beta</fullName>
        <ecNumber evidence="4 15">7.1.1.1</ecNumber>
    </recommendedName>
    <alternativeName>
        <fullName evidence="15">Nicotinamide nucleotide transhydrogenase subunit beta</fullName>
    </alternativeName>
</protein>
<keyword evidence="13 15" id="KW-0472">Membrane</keyword>
<comment type="catalytic activity">
    <reaction evidence="14 15">
        <text>NAD(+) + NADPH + H(+)(in) = NADH + NADP(+) + H(+)(out)</text>
        <dbReference type="Rhea" id="RHEA:47992"/>
        <dbReference type="ChEBI" id="CHEBI:15378"/>
        <dbReference type="ChEBI" id="CHEBI:57540"/>
        <dbReference type="ChEBI" id="CHEBI:57783"/>
        <dbReference type="ChEBI" id="CHEBI:57945"/>
        <dbReference type="ChEBI" id="CHEBI:58349"/>
        <dbReference type="EC" id="7.1.1.1"/>
    </reaction>
</comment>
<sequence>MATYLIEILYIIASVLFILGLKYLSGPTTAKRGMFLAQIAMLLAIVGTLLQREVVSFTWIIAGIVIGSAIGAVLATKIQMTAMPQMVALLNGFGGIASAFVGGAEYLRTMPEINAAGMLTIGLTVLIGAVTLTGSVIAFAKLQELMRGAPVVFPGQNALNAVLGVASLGLLVYLIVSPGSLPAFIALSILAAALGVLVVLPIGGADMPVVISLLNSYSGIAAAASGFVLHNDVLIISGALVGSSGIILSNLMCKAMNRSLTNVLFGAFGQVQAPAPAAPGAQGAPAEKPKVWSGSPKEAAEAFKAAKQVIMVPGYGMAVAQAQHAVRELANLLEREGKTVKYAIHPVAGRMPGHMNVLLAEANVPYDQLIDMDDINPEFPQTQVSLVLGANDVVNPAAKTDPSSPIYGMPILDVENSETVIVIKRSMNPGFAGIDNALFYRPNTMMVFGDAKGTVEKITAALKELVAA</sequence>
<keyword evidence="12 15" id="KW-0520">NAD</keyword>
<dbReference type="FunFam" id="3.40.50.1220:FF:000002">
    <property type="entry name" value="NAD(P) transhydrogenase subunit beta"/>
    <property type="match status" value="1"/>
</dbReference>
<reference evidence="18 19" key="1">
    <citation type="journal article" date="2020" name="Nature">
        <title>Bacterial chemolithoautotrophy via manganese oxidation.</title>
        <authorList>
            <person name="Yu H."/>
            <person name="Leadbetter J.R."/>
        </authorList>
    </citation>
    <scope>NUCLEOTIDE SEQUENCE [LARGE SCALE GENOMIC DNA]</scope>
    <source>
        <strain evidence="18 19">Mn-1</strain>
    </source>
</reference>
<dbReference type="PANTHER" id="PTHR44758">
    <property type="entry name" value="NAD(P) TRANSHYDROGENASE SUBUNIT BETA"/>
    <property type="match status" value="1"/>
</dbReference>
<name>A0A7X6DUL1_9BACT</name>
<dbReference type="SUPFAM" id="SSF52467">
    <property type="entry name" value="DHS-like NAD/FAD-binding domain"/>
    <property type="match status" value="1"/>
</dbReference>
<feature type="transmembrane region" description="Helical" evidence="16">
    <location>
        <begin position="56"/>
        <end position="75"/>
    </location>
</feature>
<evidence type="ECO:0000256" key="6">
    <source>
        <dbReference type="ARBA" id="ARBA00022475"/>
    </source>
</evidence>
<keyword evidence="11 16" id="KW-1133">Transmembrane helix</keyword>
<keyword evidence="8 16" id="KW-0812">Transmembrane</keyword>
<feature type="transmembrane region" description="Helical" evidence="16">
    <location>
        <begin position="6"/>
        <end position="24"/>
    </location>
</feature>
<dbReference type="AlphaFoldDB" id="A0A7X6DUL1"/>
<keyword evidence="7 15" id="KW-0997">Cell inner membrane</keyword>
<evidence type="ECO:0000256" key="2">
    <source>
        <dbReference type="ARBA" id="ARBA00004429"/>
    </source>
</evidence>
<dbReference type="GO" id="GO:0005886">
    <property type="term" value="C:plasma membrane"/>
    <property type="evidence" value="ECO:0007669"/>
    <property type="project" value="UniProtKB-SubCell"/>
</dbReference>
<evidence type="ECO:0000256" key="11">
    <source>
        <dbReference type="ARBA" id="ARBA00022989"/>
    </source>
</evidence>
<dbReference type="InterPro" id="IPR012136">
    <property type="entry name" value="NADH_DH_b"/>
</dbReference>
<dbReference type="GO" id="GO:0050661">
    <property type="term" value="F:NADP binding"/>
    <property type="evidence" value="ECO:0007669"/>
    <property type="project" value="InterPro"/>
</dbReference>
<feature type="transmembrane region" description="Helical" evidence="16">
    <location>
        <begin position="182"/>
        <end position="202"/>
    </location>
</feature>
<evidence type="ECO:0000256" key="8">
    <source>
        <dbReference type="ARBA" id="ARBA00022692"/>
    </source>
</evidence>
<feature type="transmembrane region" description="Helical" evidence="16">
    <location>
        <begin position="113"/>
        <end position="137"/>
    </location>
</feature>
<keyword evidence="19" id="KW-1185">Reference proteome</keyword>
<dbReference type="EMBL" id="VTOW01000010">
    <property type="protein sequence ID" value="NKE73696.1"/>
    <property type="molecule type" value="Genomic_DNA"/>
</dbReference>
<feature type="transmembrane region" description="Helical" evidence="16">
    <location>
        <begin position="33"/>
        <end position="50"/>
    </location>
</feature>
<organism evidence="18 19">
    <name type="scientific">Candidatus Manganitrophus noduliformans</name>
    <dbReference type="NCBI Taxonomy" id="2606439"/>
    <lineage>
        <taxon>Bacteria</taxon>
        <taxon>Pseudomonadati</taxon>
        <taxon>Nitrospirota</taxon>
        <taxon>Nitrospiria</taxon>
        <taxon>Candidatus Troglogloeales</taxon>
        <taxon>Candidatus Manganitrophaceae</taxon>
        <taxon>Candidatus Manganitrophus</taxon>
    </lineage>
</organism>
<accession>A0A7X6DUL1</accession>
<evidence type="ECO:0000256" key="4">
    <source>
        <dbReference type="ARBA" id="ARBA00012943"/>
    </source>
</evidence>
<dbReference type="Gene3D" id="3.40.50.1220">
    <property type="entry name" value="TPP-binding domain"/>
    <property type="match status" value="1"/>
</dbReference>
<feature type="transmembrane region" description="Helical" evidence="16">
    <location>
        <begin position="87"/>
        <end position="107"/>
    </location>
</feature>
<evidence type="ECO:0000256" key="5">
    <source>
        <dbReference type="ARBA" id="ARBA00014581"/>
    </source>
</evidence>
<proteinExistence type="inferred from homology"/>
<evidence type="ECO:0000313" key="18">
    <source>
        <dbReference type="EMBL" id="NKE73696.1"/>
    </source>
</evidence>
<dbReference type="EC" id="7.1.1.1" evidence="4 15"/>
<feature type="transmembrane region" description="Helical" evidence="16">
    <location>
        <begin position="209"/>
        <end position="228"/>
    </location>
</feature>
<evidence type="ECO:0000256" key="3">
    <source>
        <dbReference type="ARBA" id="ARBA00007919"/>
    </source>
</evidence>
<evidence type="ECO:0000256" key="1">
    <source>
        <dbReference type="ARBA" id="ARBA00003943"/>
    </source>
</evidence>
<evidence type="ECO:0000256" key="13">
    <source>
        <dbReference type="ARBA" id="ARBA00023136"/>
    </source>
</evidence>
<evidence type="ECO:0000256" key="15">
    <source>
        <dbReference type="PIRNR" id="PIRNR000204"/>
    </source>
</evidence>
<dbReference type="InterPro" id="IPR029035">
    <property type="entry name" value="DHS-like_NAD/FAD-binding_dom"/>
</dbReference>
<comment type="function">
    <text evidence="1 15">The transhydrogenation between NADH and NADP is coupled to respiration and ATP hydrolysis and functions as a proton pump across the membrane.</text>
</comment>
<evidence type="ECO:0000256" key="16">
    <source>
        <dbReference type="SAM" id="Phobius"/>
    </source>
</evidence>
<feature type="transmembrane region" description="Helical" evidence="16">
    <location>
        <begin position="234"/>
        <end position="253"/>
    </location>
</feature>
<evidence type="ECO:0000313" key="19">
    <source>
        <dbReference type="Proteomes" id="UP000534783"/>
    </source>
</evidence>
<dbReference type="Pfam" id="PF02233">
    <property type="entry name" value="PNTB"/>
    <property type="match status" value="1"/>
</dbReference>
<evidence type="ECO:0000256" key="7">
    <source>
        <dbReference type="ARBA" id="ARBA00022519"/>
    </source>
</evidence>
<dbReference type="PIRSF" id="PIRSF000204">
    <property type="entry name" value="PNTB"/>
    <property type="match status" value="1"/>
</dbReference>